<evidence type="ECO:0000256" key="1">
    <source>
        <dbReference type="SAM" id="Phobius"/>
    </source>
</evidence>
<gene>
    <name evidence="2" type="ORF">PIIN_10264</name>
</gene>
<name>G4TY76_SERID</name>
<feature type="transmembrane region" description="Helical" evidence="1">
    <location>
        <begin position="32"/>
        <end position="50"/>
    </location>
</feature>
<feature type="transmembrane region" description="Helical" evidence="1">
    <location>
        <begin position="99"/>
        <end position="123"/>
    </location>
</feature>
<organism evidence="2 3">
    <name type="scientific">Serendipita indica (strain DSM 11827)</name>
    <name type="common">Root endophyte fungus</name>
    <name type="synonym">Piriformospora indica</name>
    <dbReference type="NCBI Taxonomy" id="1109443"/>
    <lineage>
        <taxon>Eukaryota</taxon>
        <taxon>Fungi</taxon>
        <taxon>Dikarya</taxon>
        <taxon>Basidiomycota</taxon>
        <taxon>Agaricomycotina</taxon>
        <taxon>Agaricomycetes</taxon>
        <taxon>Sebacinales</taxon>
        <taxon>Serendipitaceae</taxon>
        <taxon>Serendipita</taxon>
    </lineage>
</organism>
<dbReference type="EMBL" id="CAFZ01000674">
    <property type="protein sequence ID" value="CCA76269.1"/>
    <property type="molecule type" value="Genomic_DNA"/>
</dbReference>
<keyword evidence="1" id="KW-0812">Transmembrane</keyword>
<evidence type="ECO:0000313" key="3">
    <source>
        <dbReference type="Proteomes" id="UP000007148"/>
    </source>
</evidence>
<evidence type="ECO:0000313" key="2">
    <source>
        <dbReference type="EMBL" id="CCA76269.1"/>
    </source>
</evidence>
<keyword evidence="1" id="KW-0472">Membrane</keyword>
<dbReference type="AlphaFoldDB" id="G4TY76"/>
<dbReference type="InParanoid" id="G4TY76"/>
<feature type="transmembrane region" description="Helical" evidence="1">
    <location>
        <begin position="183"/>
        <end position="201"/>
    </location>
</feature>
<sequence length="552" mass="62370">MEVPCLPSIWALYLEDALPKAQARRKDDLSRLQNILVFLALSFAVFLALIQSQSQNTDENLSNLIDLTYHISLQIYNKSMPAAEDEYIGEPISKAETALLFLGLVIGFLTITTLITITLWGLLIQDSELPAAQIVNPRIRALAITRCPKYIPNLLNILYVSLTLSFLLVGAVTFGTVLGQVTAFLYLGIIVWILMAVWVMIRRERPVKEATIRFVEHLQGLNAVQEADLPVIARVSEQGVMQCSILKYTIVLHHLNTFRIHIRHQIDDKSLGWFLNHLLQYHSFPRESPKKYNLGEAELLPLLAECAADQCISGLDYVRDEDEACSHTEAREGGISALFGDLSALKHPSRIELDVIVRLVLWRNRPLDDSFRSLWQELQSGRCPITGRSYSKRLLKYANQRLRMYAITSRESDNANFIIWVTTELPLFADLVGIGDSSLSSHDKLRFCTLVCSSPWFPHYISQGYIREYIIEIMEKEAPNETPSHPYLNLCPLIDSLGRDDDDETTTARFTAFRGLTVSRAYAPHVAATYSAVSLESQVETVVSRAQNSWEA</sequence>
<proteinExistence type="predicted"/>
<keyword evidence="3" id="KW-1185">Reference proteome</keyword>
<reference evidence="2 3" key="1">
    <citation type="journal article" date="2011" name="PLoS Pathog.">
        <title>Endophytic Life Strategies Decoded by Genome and Transcriptome Analyses of the Mutualistic Root Symbiont Piriformospora indica.</title>
        <authorList>
            <person name="Zuccaro A."/>
            <person name="Lahrmann U."/>
            <person name="Guldener U."/>
            <person name="Langen G."/>
            <person name="Pfiffi S."/>
            <person name="Biedenkopf D."/>
            <person name="Wong P."/>
            <person name="Samans B."/>
            <person name="Grimm C."/>
            <person name="Basiewicz M."/>
            <person name="Murat C."/>
            <person name="Martin F."/>
            <person name="Kogel K.H."/>
        </authorList>
    </citation>
    <scope>NUCLEOTIDE SEQUENCE [LARGE SCALE GENOMIC DNA]</scope>
    <source>
        <strain evidence="2 3">DSM 11827</strain>
    </source>
</reference>
<feature type="transmembrane region" description="Helical" evidence="1">
    <location>
        <begin position="154"/>
        <end position="177"/>
    </location>
</feature>
<accession>G4TY76</accession>
<dbReference type="HOGENOM" id="CLU_480677_0_0_1"/>
<comment type="caution">
    <text evidence="2">The sequence shown here is derived from an EMBL/GenBank/DDBJ whole genome shotgun (WGS) entry which is preliminary data.</text>
</comment>
<protein>
    <submittedName>
        <fullName evidence="2">Uncharacterized protein</fullName>
    </submittedName>
</protein>
<keyword evidence="1" id="KW-1133">Transmembrane helix</keyword>
<dbReference type="OrthoDB" id="3264748at2759"/>
<dbReference type="Proteomes" id="UP000007148">
    <property type="component" value="Unassembled WGS sequence"/>
</dbReference>